<dbReference type="AlphaFoldDB" id="A0A812QT76"/>
<accession>A0A812QT76</accession>
<gene>
    <name evidence="2" type="ORF">SNAT2548_LOCUS21907</name>
</gene>
<evidence type="ECO:0000256" key="1">
    <source>
        <dbReference type="SAM" id="SignalP"/>
    </source>
</evidence>
<organism evidence="2 3">
    <name type="scientific">Symbiodinium natans</name>
    <dbReference type="NCBI Taxonomy" id="878477"/>
    <lineage>
        <taxon>Eukaryota</taxon>
        <taxon>Sar</taxon>
        <taxon>Alveolata</taxon>
        <taxon>Dinophyceae</taxon>
        <taxon>Suessiales</taxon>
        <taxon>Symbiodiniaceae</taxon>
        <taxon>Symbiodinium</taxon>
    </lineage>
</organism>
<feature type="signal peptide" evidence="1">
    <location>
        <begin position="1"/>
        <end position="22"/>
    </location>
</feature>
<sequence length="261" mass="29122">MITGRCCSFFVVPLLALLVSTGLVKVDITPLFYASGKLLPDYVPEADGKALRVPNGEIREFLQRAGLKGGAAEQSAPLKGVYMFDQMGPVGWIDFSYATWDSSTGAADVNMGTVTAQAGVPRPEFGGIGPFVPGGYLIPFVEWVQYKVRFYCPARMQDGDVCNLVESLFGHPYPKKGEVGSMLWHMTRFDGGRKYVRDSWLVPPWVTPDESYHKTHGKFHSYRLFLLMHANGTIDEEHFSRFMEKLDGQDLVIPKILAKFL</sequence>
<reference evidence="2" key="1">
    <citation type="submission" date="2021-02" db="EMBL/GenBank/DDBJ databases">
        <authorList>
            <person name="Dougan E. K."/>
            <person name="Rhodes N."/>
            <person name="Thang M."/>
            <person name="Chan C."/>
        </authorList>
    </citation>
    <scope>NUCLEOTIDE SEQUENCE</scope>
</reference>
<protein>
    <submittedName>
        <fullName evidence="2">Uncharacterized protein</fullName>
    </submittedName>
</protein>
<evidence type="ECO:0000313" key="2">
    <source>
        <dbReference type="EMBL" id="CAE7402541.1"/>
    </source>
</evidence>
<keyword evidence="1" id="KW-0732">Signal</keyword>
<feature type="chain" id="PRO_5032721512" evidence="1">
    <location>
        <begin position="23"/>
        <end position="261"/>
    </location>
</feature>
<dbReference type="OrthoDB" id="446129at2759"/>
<comment type="caution">
    <text evidence="2">The sequence shown here is derived from an EMBL/GenBank/DDBJ whole genome shotgun (WGS) entry which is preliminary data.</text>
</comment>
<dbReference type="EMBL" id="CAJNDS010002267">
    <property type="protein sequence ID" value="CAE7402541.1"/>
    <property type="molecule type" value="Genomic_DNA"/>
</dbReference>
<name>A0A812QT76_9DINO</name>
<dbReference type="Proteomes" id="UP000604046">
    <property type="component" value="Unassembled WGS sequence"/>
</dbReference>
<proteinExistence type="predicted"/>
<keyword evidence="3" id="KW-1185">Reference proteome</keyword>
<evidence type="ECO:0000313" key="3">
    <source>
        <dbReference type="Proteomes" id="UP000604046"/>
    </source>
</evidence>